<evidence type="ECO:0000313" key="4">
    <source>
        <dbReference type="Proteomes" id="UP000075260"/>
    </source>
</evidence>
<feature type="domain" description="Glycoside hydrolase family 44 catalytic" evidence="2">
    <location>
        <begin position="125"/>
        <end position="347"/>
    </location>
</feature>
<protein>
    <submittedName>
        <fullName evidence="3">Endoglucanase A</fullName>
    </submittedName>
</protein>
<dbReference type="EMBL" id="JEMA01000516">
    <property type="protein sequence ID" value="KYF68937.1"/>
    <property type="molecule type" value="Genomic_DNA"/>
</dbReference>
<dbReference type="InterPro" id="IPR017853">
    <property type="entry name" value="GH"/>
</dbReference>
<evidence type="ECO:0000259" key="2">
    <source>
        <dbReference type="Pfam" id="PF12891"/>
    </source>
</evidence>
<dbReference type="AlphaFoldDB" id="A0A150QLS8"/>
<name>A0A150QLS8_SORCE</name>
<gene>
    <name evidence="3" type="ORF">BE15_47275</name>
</gene>
<dbReference type="Gene3D" id="2.60.40.1180">
    <property type="entry name" value="Golgi alpha-mannosidase II"/>
    <property type="match status" value="1"/>
</dbReference>
<dbReference type="InterPro" id="IPR024745">
    <property type="entry name" value="GH44_cat"/>
</dbReference>
<comment type="caution">
    <text evidence="3">The sequence shown here is derived from an EMBL/GenBank/DDBJ whole genome shotgun (WGS) entry which is preliminary data.</text>
</comment>
<dbReference type="Pfam" id="PF12891">
    <property type="entry name" value="Glyco_hydro_44"/>
    <property type="match status" value="1"/>
</dbReference>
<reference evidence="3 4" key="1">
    <citation type="submission" date="2014-02" db="EMBL/GenBank/DDBJ databases">
        <title>The small core and large imbalanced accessory genome model reveals a collaborative survival strategy of Sorangium cellulosum strains in nature.</title>
        <authorList>
            <person name="Han K."/>
            <person name="Peng R."/>
            <person name="Blom J."/>
            <person name="Li Y.-Z."/>
        </authorList>
    </citation>
    <scope>NUCLEOTIDE SEQUENCE [LARGE SCALE GENOMIC DNA]</scope>
    <source>
        <strain evidence="3 4">So0008-312</strain>
    </source>
</reference>
<feature type="compositionally biased region" description="Gly residues" evidence="1">
    <location>
        <begin position="24"/>
        <end position="58"/>
    </location>
</feature>
<accession>A0A150QLS8</accession>
<dbReference type="OrthoDB" id="9803686at2"/>
<sequence>MLALLASTAFLACGDDGAASASGSGSGSGSGGAGASGSGTGASGGGTGTASSGQGGHAPAGLVEPGDPGPGDVTFTVRADQGVRPISQLIYGANWAEDLDGEQRGTTVVRMGGNRMTAYNWENNASNAGSDYMHQNDAHLVGNSPNGDVPGEAVRVLAEDALTHGAAFIATIPVCGYVAADKDGDGDVNQTANYLDTRFHPTIARKGAPFSSSPDLGDDAVYQDEFVAWMKQAFPDAFRGEVANVLFSLDNEPDLWNHTHERIHPEPVTYAELVDKNIEFASAIKDVAPNALVTGFVSYGYSGYISLQGAPDADGNFIEHYLDAMKAAEASAGRRLVDVLDLHWYTEIYANGERITGADASPESVEARVQAPRSLWDPTFVEDSWIANDVVNGPIMLLPWLRGLIDAHYPGTALGFTEYNFGGGNHISGAIAQADALGVFGREGVFVATIWDPGDEVSMLRAGVRAFTSYDGQGARFGDTSVHAETSDVAKATVYASIDEADPSRMVLVAINKTTAPLTAAVTLAAYGTYAAVDVWQLTAAEADLVAAAPITPGATNAFTYAMPAHSVSVLVPR</sequence>
<dbReference type="Gene3D" id="3.20.20.80">
    <property type="entry name" value="Glycosidases"/>
    <property type="match status" value="1"/>
</dbReference>
<dbReference type="InterPro" id="IPR013780">
    <property type="entry name" value="Glyco_hydro_b"/>
</dbReference>
<evidence type="ECO:0000313" key="3">
    <source>
        <dbReference type="EMBL" id="KYF68937.1"/>
    </source>
</evidence>
<proteinExistence type="predicted"/>
<dbReference type="Proteomes" id="UP000075260">
    <property type="component" value="Unassembled WGS sequence"/>
</dbReference>
<organism evidence="3 4">
    <name type="scientific">Sorangium cellulosum</name>
    <name type="common">Polyangium cellulosum</name>
    <dbReference type="NCBI Taxonomy" id="56"/>
    <lineage>
        <taxon>Bacteria</taxon>
        <taxon>Pseudomonadati</taxon>
        <taxon>Myxococcota</taxon>
        <taxon>Polyangia</taxon>
        <taxon>Polyangiales</taxon>
        <taxon>Polyangiaceae</taxon>
        <taxon>Sorangium</taxon>
    </lineage>
</organism>
<evidence type="ECO:0000256" key="1">
    <source>
        <dbReference type="SAM" id="MobiDB-lite"/>
    </source>
</evidence>
<feature type="region of interest" description="Disordered" evidence="1">
    <location>
        <begin position="17"/>
        <end position="74"/>
    </location>
</feature>
<dbReference type="SUPFAM" id="SSF51445">
    <property type="entry name" value="(Trans)glycosidases"/>
    <property type="match status" value="1"/>
</dbReference>